<name>A0A255H996_9ACTN</name>
<reference evidence="3 4" key="1">
    <citation type="submission" date="2017-07" db="EMBL/GenBank/DDBJ databases">
        <title>Draft whole genome sequences of clinical Proprionibacteriaceae strains.</title>
        <authorList>
            <person name="Bernier A.-M."/>
            <person name="Bernard K."/>
            <person name="Domingo M.-C."/>
        </authorList>
    </citation>
    <scope>NUCLEOTIDE SEQUENCE [LARGE SCALE GENOMIC DNA]</scope>
    <source>
        <strain evidence="3 4">NML 130396</strain>
    </source>
</reference>
<dbReference type="Proteomes" id="UP000216311">
    <property type="component" value="Unassembled WGS sequence"/>
</dbReference>
<keyword evidence="1" id="KW-1133">Transmembrane helix</keyword>
<feature type="transmembrane region" description="Helical" evidence="1">
    <location>
        <begin position="216"/>
        <end position="236"/>
    </location>
</feature>
<sequence>MTIAEPSLASDQPTTKRGALHRRLPFAVCVLLATVMMFANYVIAVPVTLIPGVERMAQKSIVGQVVLRSVGSLLTLATAVLLVWLATRFVLRGRLRDVGWLTSRDSWWLFGLGWAASLVAVVLPTVLLPMANLAQHTPIPPAQWQSMTAGTVIAAVVGQTMAGVALQGIPEELVWRGWLMNCLRTRPRLALVVSAVMFGALHIISNGGQETVVDRIVYVVMAMAFAFCGGAMALRLGSLWPAIGVHAGLHLTNLILNFTPLNAAGSFVWGAQAFIWVAIGTVLLAGWKGSEVAYRR</sequence>
<dbReference type="Pfam" id="PF02517">
    <property type="entry name" value="Rce1-like"/>
    <property type="match status" value="1"/>
</dbReference>
<dbReference type="PANTHER" id="PTHR39430:SF1">
    <property type="entry name" value="PROTEASE"/>
    <property type="match status" value="1"/>
</dbReference>
<evidence type="ECO:0000313" key="4">
    <source>
        <dbReference type="Proteomes" id="UP000216311"/>
    </source>
</evidence>
<dbReference type="GO" id="GO:0004175">
    <property type="term" value="F:endopeptidase activity"/>
    <property type="evidence" value="ECO:0007669"/>
    <property type="project" value="UniProtKB-ARBA"/>
</dbReference>
<dbReference type="EMBL" id="NMVQ01000005">
    <property type="protein sequence ID" value="OYO24165.1"/>
    <property type="molecule type" value="Genomic_DNA"/>
</dbReference>
<feature type="transmembrane region" description="Helical" evidence="1">
    <location>
        <begin position="243"/>
        <end position="261"/>
    </location>
</feature>
<organism evidence="3 4">
    <name type="scientific">Enemella dayhoffiae</name>
    <dbReference type="NCBI Taxonomy" id="2016507"/>
    <lineage>
        <taxon>Bacteria</taxon>
        <taxon>Bacillati</taxon>
        <taxon>Actinomycetota</taxon>
        <taxon>Actinomycetes</taxon>
        <taxon>Propionibacteriales</taxon>
        <taxon>Propionibacteriaceae</taxon>
        <taxon>Enemella</taxon>
    </lineage>
</organism>
<dbReference type="AlphaFoldDB" id="A0A255H996"/>
<dbReference type="RefSeq" id="WP_094363045.1">
    <property type="nucleotide sequence ID" value="NZ_NMVQ01000005.1"/>
</dbReference>
<gene>
    <name evidence="3" type="ORF">CGZ93_04935</name>
</gene>
<evidence type="ECO:0000313" key="3">
    <source>
        <dbReference type="EMBL" id="OYO24165.1"/>
    </source>
</evidence>
<proteinExistence type="predicted"/>
<keyword evidence="4" id="KW-1185">Reference proteome</keyword>
<comment type="caution">
    <text evidence="3">The sequence shown here is derived from an EMBL/GenBank/DDBJ whole genome shotgun (WGS) entry which is preliminary data.</text>
</comment>
<feature type="transmembrane region" description="Helical" evidence="1">
    <location>
        <begin position="147"/>
        <end position="166"/>
    </location>
</feature>
<protein>
    <recommendedName>
        <fullName evidence="2">CAAX prenyl protease 2/Lysostaphin resistance protein A-like domain-containing protein</fullName>
    </recommendedName>
</protein>
<feature type="transmembrane region" description="Helical" evidence="1">
    <location>
        <begin position="267"/>
        <end position="287"/>
    </location>
</feature>
<evidence type="ECO:0000256" key="1">
    <source>
        <dbReference type="SAM" id="Phobius"/>
    </source>
</evidence>
<dbReference type="InterPro" id="IPR003675">
    <property type="entry name" value="Rce1/LyrA-like_dom"/>
</dbReference>
<keyword evidence="1" id="KW-0472">Membrane</keyword>
<feature type="transmembrane region" description="Helical" evidence="1">
    <location>
        <begin position="107"/>
        <end position="127"/>
    </location>
</feature>
<feature type="transmembrane region" description="Helical" evidence="1">
    <location>
        <begin position="187"/>
        <end position="204"/>
    </location>
</feature>
<dbReference type="PANTHER" id="PTHR39430">
    <property type="entry name" value="MEMBRANE-ASSOCIATED PROTEASE-RELATED"/>
    <property type="match status" value="1"/>
</dbReference>
<dbReference type="OrthoDB" id="3734361at2"/>
<feature type="transmembrane region" description="Helical" evidence="1">
    <location>
        <begin position="24"/>
        <end position="45"/>
    </location>
</feature>
<dbReference type="GO" id="GO:0080120">
    <property type="term" value="P:CAAX-box protein maturation"/>
    <property type="evidence" value="ECO:0007669"/>
    <property type="project" value="UniProtKB-ARBA"/>
</dbReference>
<accession>A0A255H996</accession>
<evidence type="ECO:0000259" key="2">
    <source>
        <dbReference type="Pfam" id="PF02517"/>
    </source>
</evidence>
<feature type="transmembrane region" description="Helical" evidence="1">
    <location>
        <begin position="65"/>
        <end position="86"/>
    </location>
</feature>
<feature type="domain" description="CAAX prenyl protease 2/Lysostaphin resistance protein A-like" evidence="2">
    <location>
        <begin position="158"/>
        <end position="249"/>
    </location>
</feature>
<keyword evidence="1" id="KW-0812">Transmembrane</keyword>